<evidence type="ECO:0000256" key="1">
    <source>
        <dbReference type="ARBA" id="ARBA00003469"/>
    </source>
</evidence>
<dbReference type="GO" id="GO:0016740">
    <property type="term" value="F:transferase activity"/>
    <property type="evidence" value="ECO:0007669"/>
    <property type="project" value="UniProtKB-KW"/>
</dbReference>
<dbReference type="SUPFAM" id="SSF53850">
    <property type="entry name" value="Periplasmic binding protein-like II"/>
    <property type="match status" value="1"/>
</dbReference>
<evidence type="ECO:0000256" key="10">
    <source>
        <dbReference type="ARBA" id="ARBA00033171"/>
    </source>
</evidence>
<dbReference type="Gene3D" id="3.40.190.10">
    <property type="entry name" value="Periplasmic binding protein-like II"/>
    <property type="match status" value="2"/>
</dbReference>
<comment type="caution">
    <text evidence="14">The sequence shown here is derived from an EMBL/GenBank/DDBJ whole genome shotgun (WGS) entry which is preliminary data.</text>
</comment>
<dbReference type="Proteomes" id="UP000253506">
    <property type="component" value="Unassembled WGS sequence"/>
</dbReference>
<sequence length="333" mass="36112">MNKTTLFRNLCLAGAMALTALSGNAVFAADKVKFQLDWLPGGDKAPVYVGIKKGFFKDVDLDVSVASGRGSTDAISKLATGNADMGLSDLVALLMAKAQNDVPVSAVYSVFSKAPHAFFVPADSDVKSVKDVAGKRIATSPYTSSNVFLPLLLEVNNVDPDSIKLVKADAGALNPMLLSGNTDVVISWITDTVIYQQQAKSAGQTLRVLPWYDAGLEFYSTSVIASDRFINKHPDVTKRFVQAYKKAIKYTWEYPKESGQIVHDMVPEVDASTATNTINSIKSLVYNAVSDQDGYGAFTKERLATTWKWTAEAQDIAVDSFDPESAVNRQFQP</sequence>
<keyword evidence="12" id="KW-0732">Signal</keyword>
<keyword evidence="8" id="KW-0784">Thiamine biosynthesis</keyword>
<dbReference type="Pfam" id="PF09084">
    <property type="entry name" value="NMT1"/>
    <property type="match status" value="1"/>
</dbReference>
<organism evidence="14 15">
    <name type="scientific">Marinomonas foliarum</name>
    <dbReference type="NCBI Taxonomy" id="491950"/>
    <lineage>
        <taxon>Bacteria</taxon>
        <taxon>Pseudomonadati</taxon>
        <taxon>Pseudomonadota</taxon>
        <taxon>Gammaproteobacteria</taxon>
        <taxon>Oceanospirillales</taxon>
        <taxon>Oceanospirillaceae</taxon>
        <taxon>Marinomonas</taxon>
    </lineage>
</organism>
<evidence type="ECO:0000256" key="3">
    <source>
        <dbReference type="ARBA" id="ARBA00009406"/>
    </source>
</evidence>
<dbReference type="GO" id="GO:0009228">
    <property type="term" value="P:thiamine biosynthetic process"/>
    <property type="evidence" value="ECO:0007669"/>
    <property type="project" value="UniProtKB-KW"/>
</dbReference>
<keyword evidence="9" id="KW-0408">Iron</keyword>
<keyword evidence="7" id="KW-0663">Pyridoxal phosphate</keyword>
<gene>
    <name evidence="14" type="ORF">DFP77_10940</name>
</gene>
<comment type="subunit">
    <text evidence="4">Homodimer.</text>
</comment>
<comment type="similarity">
    <text evidence="3">Belongs to the NMT1/THI5 family.</text>
</comment>
<evidence type="ECO:0000256" key="12">
    <source>
        <dbReference type="SAM" id="SignalP"/>
    </source>
</evidence>
<accession>A0A369AGT0</accession>
<evidence type="ECO:0000259" key="13">
    <source>
        <dbReference type="Pfam" id="PF09084"/>
    </source>
</evidence>
<feature type="domain" description="SsuA/THI5-like" evidence="13">
    <location>
        <begin position="45"/>
        <end position="257"/>
    </location>
</feature>
<name>A0A369AGT0_9GAMM</name>
<evidence type="ECO:0000256" key="5">
    <source>
        <dbReference type="ARBA" id="ARBA00022679"/>
    </source>
</evidence>
<evidence type="ECO:0000313" key="15">
    <source>
        <dbReference type="Proteomes" id="UP000253506"/>
    </source>
</evidence>
<keyword evidence="6" id="KW-0479">Metal-binding</keyword>
<comment type="catalytic activity">
    <reaction evidence="11">
        <text>N(6)-(pyridoxal phosphate)-L-lysyl-[4-amino-5-hydroxymethyl-2-methylpyrimidine phosphate synthase] + L-histidyl-[4-amino-5-hydroxymethyl-2-methylpyrimidine phosphate synthase] + 2 Fe(3+) + 4 H2O = L-lysyl-[4-amino-5-hydroxymethyl-2-methylpyrimidine phosphate synthase] + (2S)-2-amino-5-hydroxy-4-oxopentanoyl-[4-amino-5-hydroxymethyl-2-methylpyrimidine phosphate synthase] + 4-amino-2-methyl-5-(phosphooxymethyl)pyrimidine + 3-oxopropanoate + 2 Fe(2+) + 2 H(+)</text>
        <dbReference type="Rhea" id="RHEA:65756"/>
        <dbReference type="Rhea" id="RHEA-COMP:16892"/>
        <dbReference type="Rhea" id="RHEA-COMP:16893"/>
        <dbReference type="Rhea" id="RHEA-COMP:16894"/>
        <dbReference type="Rhea" id="RHEA-COMP:16895"/>
        <dbReference type="ChEBI" id="CHEBI:15377"/>
        <dbReference type="ChEBI" id="CHEBI:15378"/>
        <dbReference type="ChEBI" id="CHEBI:29033"/>
        <dbReference type="ChEBI" id="CHEBI:29034"/>
        <dbReference type="ChEBI" id="CHEBI:29969"/>
        <dbReference type="ChEBI" id="CHEBI:29979"/>
        <dbReference type="ChEBI" id="CHEBI:33190"/>
        <dbReference type="ChEBI" id="CHEBI:58354"/>
        <dbReference type="ChEBI" id="CHEBI:143915"/>
        <dbReference type="ChEBI" id="CHEBI:157692"/>
    </reaction>
    <physiologicalReaction direction="left-to-right" evidence="11">
        <dbReference type="Rhea" id="RHEA:65757"/>
    </physiologicalReaction>
</comment>
<comment type="pathway">
    <text evidence="2">Cofactor biosynthesis; thiamine diphosphate biosynthesis.</text>
</comment>
<evidence type="ECO:0000256" key="11">
    <source>
        <dbReference type="ARBA" id="ARBA00048179"/>
    </source>
</evidence>
<dbReference type="OrthoDB" id="9815602at2"/>
<dbReference type="RefSeq" id="WP_114411506.1">
    <property type="nucleotide sequence ID" value="NZ_QPJQ01000009.1"/>
</dbReference>
<evidence type="ECO:0000256" key="2">
    <source>
        <dbReference type="ARBA" id="ARBA00004948"/>
    </source>
</evidence>
<dbReference type="PANTHER" id="PTHR31528">
    <property type="entry name" value="4-AMINO-5-HYDROXYMETHYL-2-METHYLPYRIMIDINE PHOSPHATE SYNTHASE THI11-RELATED"/>
    <property type="match status" value="1"/>
</dbReference>
<comment type="function">
    <text evidence="1">Responsible for the formation of the pyrimidine heterocycle in the thiamine biosynthesis pathway. Catalyzes the formation of hydroxymethylpyrimidine phosphate (HMP-P) from histidine and pyridoxal phosphate (PLP). The protein uses PLP and the active site histidine to form HMP-P, generating an inactive enzyme. The enzyme can only undergo a single turnover, which suggests it is a suicide enzyme.</text>
</comment>
<feature type="chain" id="PRO_5016662583" description="Thiamine pyrimidine synthase" evidence="12">
    <location>
        <begin position="29"/>
        <end position="333"/>
    </location>
</feature>
<protein>
    <recommendedName>
        <fullName evidence="10">Thiamine pyrimidine synthase</fullName>
    </recommendedName>
</protein>
<reference evidence="14 15" key="1">
    <citation type="submission" date="2018-07" db="EMBL/GenBank/DDBJ databases">
        <title>Genomic Encyclopedia of Type Strains, Phase III (KMG-III): the genomes of soil and plant-associated and newly described type strains.</title>
        <authorList>
            <person name="Whitman W."/>
        </authorList>
    </citation>
    <scope>NUCLEOTIDE SEQUENCE [LARGE SCALE GENOMIC DNA]</scope>
    <source>
        <strain evidence="14 15">CECT 7731</strain>
    </source>
</reference>
<evidence type="ECO:0000256" key="9">
    <source>
        <dbReference type="ARBA" id="ARBA00023004"/>
    </source>
</evidence>
<dbReference type="InterPro" id="IPR027939">
    <property type="entry name" value="NMT1/THI5"/>
</dbReference>
<evidence type="ECO:0000256" key="8">
    <source>
        <dbReference type="ARBA" id="ARBA00022977"/>
    </source>
</evidence>
<dbReference type="PANTHER" id="PTHR31528:SF1">
    <property type="entry name" value="4-AMINO-5-HYDROXYMETHYL-2-METHYLPYRIMIDINE PHOSPHATE SYNTHASE THI11-RELATED"/>
    <property type="match status" value="1"/>
</dbReference>
<feature type="signal peptide" evidence="12">
    <location>
        <begin position="1"/>
        <end position="28"/>
    </location>
</feature>
<dbReference type="AlphaFoldDB" id="A0A369AGT0"/>
<evidence type="ECO:0000256" key="6">
    <source>
        <dbReference type="ARBA" id="ARBA00022723"/>
    </source>
</evidence>
<proteinExistence type="inferred from homology"/>
<dbReference type="GO" id="GO:0046872">
    <property type="term" value="F:metal ion binding"/>
    <property type="evidence" value="ECO:0007669"/>
    <property type="project" value="UniProtKB-KW"/>
</dbReference>
<keyword evidence="5" id="KW-0808">Transferase</keyword>
<evidence type="ECO:0000313" key="14">
    <source>
        <dbReference type="EMBL" id="RCX06644.1"/>
    </source>
</evidence>
<evidence type="ECO:0000256" key="4">
    <source>
        <dbReference type="ARBA" id="ARBA00011738"/>
    </source>
</evidence>
<dbReference type="EMBL" id="QPJQ01000009">
    <property type="protein sequence ID" value="RCX06644.1"/>
    <property type="molecule type" value="Genomic_DNA"/>
</dbReference>
<evidence type="ECO:0000256" key="7">
    <source>
        <dbReference type="ARBA" id="ARBA00022898"/>
    </source>
</evidence>
<dbReference type="InterPro" id="IPR015168">
    <property type="entry name" value="SsuA/THI5"/>
</dbReference>